<dbReference type="SMART" id="SM00479">
    <property type="entry name" value="EXOIII"/>
    <property type="match status" value="1"/>
</dbReference>
<evidence type="ECO:0000313" key="6">
    <source>
        <dbReference type="Proteomes" id="UP000054363"/>
    </source>
</evidence>
<name>A0A094J012_9GAMM</name>
<protein>
    <recommendedName>
        <fullName evidence="4">Exonuclease domain-containing protein</fullName>
    </recommendedName>
</protein>
<reference evidence="5 6" key="1">
    <citation type="submission" date="2014-06" db="EMBL/GenBank/DDBJ databases">
        <title>The draft genome sequence of Idiomarina salinarum ISL-52.</title>
        <authorList>
            <person name="Du J."/>
            <person name="Shao Z."/>
        </authorList>
    </citation>
    <scope>NUCLEOTIDE SEQUENCE [LARGE SCALE GENOMIC DNA]</scope>
    <source>
        <strain evidence="5 6">ISL-52</strain>
    </source>
</reference>
<dbReference type="PANTHER" id="PTHR30231">
    <property type="entry name" value="DNA POLYMERASE III SUBUNIT EPSILON"/>
    <property type="match status" value="1"/>
</dbReference>
<proteinExistence type="predicted"/>
<evidence type="ECO:0000256" key="3">
    <source>
        <dbReference type="ARBA" id="ARBA00022839"/>
    </source>
</evidence>
<evidence type="ECO:0000256" key="2">
    <source>
        <dbReference type="ARBA" id="ARBA00022801"/>
    </source>
</evidence>
<dbReference type="GO" id="GO:0006259">
    <property type="term" value="P:DNA metabolic process"/>
    <property type="evidence" value="ECO:0007669"/>
    <property type="project" value="UniProtKB-ARBA"/>
</dbReference>
<dbReference type="InterPro" id="IPR036397">
    <property type="entry name" value="RNaseH_sf"/>
</dbReference>
<evidence type="ECO:0000256" key="1">
    <source>
        <dbReference type="ARBA" id="ARBA00022722"/>
    </source>
</evidence>
<keyword evidence="1" id="KW-0540">Nuclease</keyword>
<dbReference type="CDD" id="cd06127">
    <property type="entry name" value="DEDDh"/>
    <property type="match status" value="1"/>
</dbReference>
<dbReference type="STRING" id="435908.IDSA_01290"/>
<dbReference type="RefSeq" id="WP_034773710.1">
    <property type="nucleotide sequence ID" value="NZ_JPER01000001.1"/>
</dbReference>
<accession>A0A094J012</accession>
<gene>
    <name evidence="5" type="ORF">IDSA_01290</name>
</gene>
<organism evidence="5 6">
    <name type="scientific">Pseudidiomarina salinarum</name>
    <dbReference type="NCBI Taxonomy" id="435908"/>
    <lineage>
        <taxon>Bacteria</taxon>
        <taxon>Pseudomonadati</taxon>
        <taxon>Pseudomonadota</taxon>
        <taxon>Gammaproteobacteria</taxon>
        <taxon>Alteromonadales</taxon>
        <taxon>Idiomarinaceae</taxon>
        <taxon>Pseudidiomarina</taxon>
    </lineage>
</organism>
<dbReference type="PANTHER" id="PTHR30231:SF4">
    <property type="entry name" value="PROTEIN NEN2"/>
    <property type="match status" value="1"/>
</dbReference>
<keyword evidence="6" id="KW-1185">Reference proteome</keyword>
<dbReference type="GO" id="GO:0008408">
    <property type="term" value="F:3'-5' exonuclease activity"/>
    <property type="evidence" value="ECO:0007669"/>
    <property type="project" value="TreeGrafter"/>
</dbReference>
<dbReference type="Pfam" id="PF00929">
    <property type="entry name" value="RNase_T"/>
    <property type="match status" value="1"/>
</dbReference>
<dbReference type="InterPro" id="IPR012337">
    <property type="entry name" value="RNaseH-like_sf"/>
</dbReference>
<sequence>MVFSSITNWFKRRRQLARPWQAVRYIALDLETSGLHPQTDSLLAMAWIELKPPLLDYRSARYYLLGQQDTDLKQSPVVHGLRQQHFADPVDPQQALKELAGVLNGAVLVCHHVQLDWQFLKAAASRYDIRLRPLALFDTLQFDARRLRKQQHHIERGSLTLASCRQRYQLPIYQAHHAFDDAVGCGELFLAQAYHFGGRARVSVGEIIRQTRSA</sequence>
<dbReference type="OrthoDB" id="5497329at2"/>
<dbReference type="Proteomes" id="UP000054363">
    <property type="component" value="Unassembled WGS sequence"/>
</dbReference>
<dbReference type="AlphaFoldDB" id="A0A094J012"/>
<dbReference type="SUPFAM" id="SSF53098">
    <property type="entry name" value="Ribonuclease H-like"/>
    <property type="match status" value="1"/>
</dbReference>
<evidence type="ECO:0000259" key="4">
    <source>
        <dbReference type="SMART" id="SM00479"/>
    </source>
</evidence>
<evidence type="ECO:0000313" key="5">
    <source>
        <dbReference type="EMBL" id="KFZ31384.1"/>
    </source>
</evidence>
<comment type="caution">
    <text evidence="5">The sequence shown here is derived from an EMBL/GenBank/DDBJ whole genome shotgun (WGS) entry which is preliminary data.</text>
</comment>
<dbReference type="Gene3D" id="3.30.420.10">
    <property type="entry name" value="Ribonuclease H-like superfamily/Ribonuclease H"/>
    <property type="match status" value="1"/>
</dbReference>
<feature type="domain" description="Exonuclease" evidence="4">
    <location>
        <begin position="24"/>
        <end position="198"/>
    </location>
</feature>
<dbReference type="InterPro" id="IPR013520">
    <property type="entry name" value="Ribonucl_H"/>
</dbReference>
<dbReference type="eggNOG" id="COG0847">
    <property type="taxonomic scope" value="Bacteria"/>
</dbReference>
<dbReference type="GO" id="GO:0003676">
    <property type="term" value="F:nucleic acid binding"/>
    <property type="evidence" value="ECO:0007669"/>
    <property type="project" value="InterPro"/>
</dbReference>
<dbReference type="EMBL" id="JPER01000001">
    <property type="protein sequence ID" value="KFZ31384.1"/>
    <property type="molecule type" value="Genomic_DNA"/>
</dbReference>
<keyword evidence="3" id="KW-0269">Exonuclease</keyword>
<keyword evidence="2" id="KW-0378">Hydrolase</keyword>
<dbReference type="GO" id="GO:0005829">
    <property type="term" value="C:cytosol"/>
    <property type="evidence" value="ECO:0007669"/>
    <property type="project" value="TreeGrafter"/>
</dbReference>